<accession>A0A6L2LEU7</accession>
<dbReference type="EMBL" id="BKCJ010004211">
    <property type="protein sequence ID" value="GEU59670.1"/>
    <property type="molecule type" value="Genomic_DNA"/>
</dbReference>
<sequence>MIDLLLDKTKDEIWKWFYCKPKCKLEKGLTLVENDRDCKKMFELANINGYLDVYVGHDPQVILLDLYFKSLEVVSYTSKGKVVLDDIEDVANGKGKVVLDDFVDVENHEWEYFLDIDDSDLQLSAPLRLSTSSNTSLFDEKEARIIPLTAGIFQMDRIHKLNIFNDAPTQEYIRKLINNVSEAGDFKRRSWITELEFINDNGEIGVGVLAI</sequence>
<reference evidence="1" key="1">
    <citation type="journal article" date="2019" name="Sci. Rep.">
        <title>Draft genome of Tanacetum cinerariifolium, the natural source of mosquito coil.</title>
        <authorList>
            <person name="Yamashiro T."/>
            <person name="Shiraishi A."/>
            <person name="Satake H."/>
            <person name="Nakayama K."/>
        </authorList>
    </citation>
    <scope>NUCLEOTIDE SEQUENCE</scope>
</reference>
<comment type="caution">
    <text evidence="1">The sequence shown here is derived from an EMBL/GenBank/DDBJ whole genome shotgun (WGS) entry which is preliminary data.</text>
</comment>
<evidence type="ECO:0000313" key="1">
    <source>
        <dbReference type="EMBL" id="GEU59670.1"/>
    </source>
</evidence>
<name>A0A6L2LEU7_TANCI</name>
<proteinExistence type="predicted"/>
<gene>
    <name evidence="1" type="ORF">Tci_031648</name>
</gene>
<organism evidence="1">
    <name type="scientific">Tanacetum cinerariifolium</name>
    <name type="common">Dalmatian daisy</name>
    <name type="synonym">Chrysanthemum cinerariifolium</name>
    <dbReference type="NCBI Taxonomy" id="118510"/>
    <lineage>
        <taxon>Eukaryota</taxon>
        <taxon>Viridiplantae</taxon>
        <taxon>Streptophyta</taxon>
        <taxon>Embryophyta</taxon>
        <taxon>Tracheophyta</taxon>
        <taxon>Spermatophyta</taxon>
        <taxon>Magnoliopsida</taxon>
        <taxon>eudicotyledons</taxon>
        <taxon>Gunneridae</taxon>
        <taxon>Pentapetalae</taxon>
        <taxon>asterids</taxon>
        <taxon>campanulids</taxon>
        <taxon>Asterales</taxon>
        <taxon>Asteraceae</taxon>
        <taxon>Asteroideae</taxon>
        <taxon>Anthemideae</taxon>
        <taxon>Anthemidinae</taxon>
        <taxon>Tanacetum</taxon>
    </lineage>
</organism>
<protein>
    <submittedName>
        <fullName evidence="1">Uncharacterized protein</fullName>
    </submittedName>
</protein>
<dbReference type="AlphaFoldDB" id="A0A6L2LEU7"/>